<keyword evidence="3" id="KW-1185">Reference proteome</keyword>
<name>A0AA35KGI1_9SAUR</name>
<dbReference type="EMBL" id="OX395131">
    <property type="protein sequence ID" value="CAI5776433.1"/>
    <property type="molecule type" value="Genomic_DNA"/>
</dbReference>
<evidence type="ECO:0000313" key="3">
    <source>
        <dbReference type="Proteomes" id="UP001178461"/>
    </source>
</evidence>
<keyword evidence="1" id="KW-0732">Signal</keyword>
<dbReference type="Proteomes" id="UP001178461">
    <property type="component" value="Chromosome 6"/>
</dbReference>
<dbReference type="AlphaFoldDB" id="A0AA35KGI1"/>
<sequence length="107" mass="12019">MVLTDVLLHLAFVTTQTELLNFGPAIKGINQPQRGWGRNSHFACSKIQIKKEYVCVSLLFEGGLSAPKMVLYKEIIFDDCLSASLGYRVLKLVSREFKHGKTFADNL</sequence>
<feature type="chain" id="PRO_5041364111" evidence="1">
    <location>
        <begin position="18"/>
        <end position="107"/>
    </location>
</feature>
<feature type="signal peptide" evidence="1">
    <location>
        <begin position="1"/>
        <end position="17"/>
    </location>
</feature>
<protein>
    <submittedName>
        <fullName evidence="2">Uncharacterized protein</fullName>
    </submittedName>
</protein>
<evidence type="ECO:0000313" key="2">
    <source>
        <dbReference type="EMBL" id="CAI5776433.1"/>
    </source>
</evidence>
<proteinExistence type="predicted"/>
<organism evidence="2 3">
    <name type="scientific">Podarcis lilfordi</name>
    <name type="common">Lilford's wall lizard</name>
    <dbReference type="NCBI Taxonomy" id="74358"/>
    <lineage>
        <taxon>Eukaryota</taxon>
        <taxon>Metazoa</taxon>
        <taxon>Chordata</taxon>
        <taxon>Craniata</taxon>
        <taxon>Vertebrata</taxon>
        <taxon>Euteleostomi</taxon>
        <taxon>Lepidosauria</taxon>
        <taxon>Squamata</taxon>
        <taxon>Bifurcata</taxon>
        <taxon>Unidentata</taxon>
        <taxon>Episquamata</taxon>
        <taxon>Laterata</taxon>
        <taxon>Lacertibaenia</taxon>
        <taxon>Lacertidae</taxon>
        <taxon>Podarcis</taxon>
    </lineage>
</organism>
<accession>A0AA35KGI1</accession>
<gene>
    <name evidence="2" type="ORF">PODLI_1B016720</name>
</gene>
<reference evidence="2" key="1">
    <citation type="submission" date="2022-12" db="EMBL/GenBank/DDBJ databases">
        <authorList>
            <person name="Alioto T."/>
            <person name="Alioto T."/>
            <person name="Gomez Garrido J."/>
        </authorList>
    </citation>
    <scope>NUCLEOTIDE SEQUENCE</scope>
</reference>
<evidence type="ECO:0000256" key="1">
    <source>
        <dbReference type="SAM" id="SignalP"/>
    </source>
</evidence>